<name>A0A7W9UUB6_9ACTN</name>
<protein>
    <submittedName>
        <fullName evidence="1">Uncharacterized protein</fullName>
    </submittedName>
</protein>
<reference evidence="1 2" key="1">
    <citation type="submission" date="2020-08" db="EMBL/GenBank/DDBJ databases">
        <title>Genomic Encyclopedia of Type Strains, Phase III (KMG-III): the genomes of soil and plant-associated and newly described type strains.</title>
        <authorList>
            <person name="Whitman W."/>
        </authorList>
    </citation>
    <scope>NUCLEOTIDE SEQUENCE [LARGE SCALE GENOMIC DNA]</scope>
    <source>
        <strain evidence="1 2">CECT 3313</strain>
    </source>
</reference>
<dbReference type="AlphaFoldDB" id="A0A7W9UUB6"/>
<sequence>MLAASAEALAHDLHLRRGWVKVGELSGPPHGVDLLALPLPRPSSGPAPR</sequence>
<comment type="caution">
    <text evidence="1">The sequence shown here is derived from an EMBL/GenBank/DDBJ whole genome shotgun (WGS) entry which is preliminary data.</text>
</comment>
<dbReference type="RefSeq" id="WP_184972781.1">
    <property type="nucleotide sequence ID" value="NZ_BAAAWF010000113.1"/>
</dbReference>
<proteinExistence type="predicted"/>
<keyword evidence="2" id="KW-1185">Reference proteome</keyword>
<evidence type="ECO:0000313" key="1">
    <source>
        <dbReference type="EMBL" id="MBB5931412.1"/>
    </source>
</evidence>
<organism evidence="1 2">
    <name type="scientific">Streptomyces echinatus</name>
    <dbReference type="NCBI Taxonomy" id="67293"/>
    <lineage>
        <taxon>Bacteria</taxon>
        <taxon>Bacillati</taxon>
        <taxon>Actinomycetota</taxon>
        <taxon>Actinomycetes</taxon>
        <taxon>Kitasatosporales</taxon>
        <taxon>Streptomycetaceae</taxon>
        <taxon>Streptomyces</taxon>
    </lineage>
</organism>
<dbReference type="EMBL" id="JACHJK010000016">
    <property type="protein sequence ID" value="MBB5931412.1"/>
    <property type="molecule type" value="Genomic_DNA"/>
</dbReference>
<evidence type="ECO:0000313" key="2">
    <source>
        <dbReference type="Proteomes" id="UP000585836"/>
    </source>
</evidence>
<dbReference type="Proteomes" id="UP000585836">
    <property type="component" value="Unassembled WGS sequence"/>
</dbReference>
<gene>
    <name evidence="1" type="ORF">FHS34_006921</name>
</gene>
<accession>A0A7W9UUB6</accession>